<name>A0A101LY03_PICGL</name>
<evidence type="ECO:0000313" key="2">
    <source>
        <dbReference type="EMBL" id="KUM47431.1"/>
    </source>
</evidence>
<geneLocation type="mitochondrion" evidence="2"/>
<comment type="caution">
    <text evidence="2">The sequence shown here is derived from an EMBL/GenBank/DDBJ whole genome shotgun (WGS) entry which is preliminary data.</text>
</comment>
<keyword evidence="1" id="KW-0812">Transmembrane</keyword>
<protein>
    <submittedName>
        <fullName evidence="2">Uncharacterized protein</fullName>
    </submittedName>
</protein>
<evidence type="ECO:0000256" key="1">
    <source>
        <dbReference type="SAM" id="Phobius"/>
    </source>
</evidence>
<proteinExistence type="predicted"/>
<accession>A0A101LY03</accession>
<feature type="transmembrane region" description="Helical" evidence="1">
    <location>
        <begin position="61"/>
        <end position="79"/>
    </location>
</feature>
<organism evidence="2">
    <name type="scientific">Picea glauca</name>
    <name type="common">White spruce</name>
    <name type="synonym">Pinus glauca</name>
    <dbReference type="NCBI Taxonomy" id="3330"/>
    <lineage>
        <taxon>Eukaryota</taxon>
        <taxon>Viridiplantae</taxon>
        <taxon>Streptophyta</taxon>
        <taxon>Embryophyta</taxon>
        <taxon>Tracheophyta</taxon>
        <taxon>Spermatophyta</taxon>
        <taxon>Pinopsida</taxon>
        <taxon>Pinidae</taxon>
        <taxon>Conifers I</taxon>
        <taxon>Pinales</taxon>
        <taxon>Pinaceae</taxon>
        <taxon>Picea</taxon>
    </lineage>
</organism>
<reference evidence="2" key="1">
    <citation type="journal article" date="2015" name="Genome Biol. Evol.">
        <title>Organellar Genomes of White Spruce (Picea glauca): Assembly and Annotation.</title>
        <authorList>
            <person name="Jackman S.D."/>
            <person name="Warren R.L."/>
            <person name="Gibb E.A."/>
            <person name="Vandervalk B.P."/>
            <person name="Mohamadi H."/>
            <person name="Chu J."/>
            <person name="Raymond A."/>
            <person name="Pleasance S."/>
            <person name="Coope R."/>
            <person name="Wildung M.R."/>
            <person name="Ritland C.E."/>
            <person name="Bousquet J."/>
            <person name="Jones S.J."/>
            <person name="Bohlmann J."/>
            <person name="Birol I."/>
        </authorList>
    </citation>
    <scope>NUCLEOTIDE SEQUENCE [LARGE SCALE GENOMIC DNA]</scope>
    <source>
        <tissue evidence="2">Flushing bud</tissue>
    </source>
</reference>
<feature type="transmembrane region" description="Helical" evidence="1">
    <location>
        <begin position="15"/>
        <end position="34"/>
    </location>
</feature>
<keyword evidence="1" id="KW-0472">Membrane</keyword>
<keyword evidence="2" id="KW-0496">Mitochondrion</keyword>
<gene>
    <name evidence="2" type="ORF">ABT39_MTgene5616</name>
</gene>
<dbReference type="AlphaFoldDB" id="A0A101LY03"/>
<keyword evidence="1" id="KW-1133">Transmembrane helix</keyword>
<sequence length="93" mass="10815">MRRCLCLGRHYDQSYLAYLLLPLPTASLLTFSFISNGDYSLSLYYSRIYTPPFCVGWERQALGFITLFLLLFHPFYQLGACPKPDAYFILGFH</sequence>
<dbReference type="EMBL" id="LKAM01000007">
    <property type="protein sequence ID" value="KUM47431.1"/>
    <property type="molecule type" value="Genomic_DNA"/>
</dbReference>